<name>A0A2C5T856_9ENTR</name>
<keyword evidence="1" id="KW-0812">Transmembrane</keyword>
<evidence type="ECO:0000313" key="2">
    <source>
        <dbReference type="EMBL" id="PHH03643.1"/>
    </source>
</evidence>
<proteinExistence type="predicted"/>
<evidence type="ECO:0000256" key="1">
    <source>
        <dbReference type="SAM" id="Phobius"/>
    </source>
</evidence>
<dbReference type="AlphaFoldDB" id="A0A2C5T856"/>
<reference evidence="3" key="1">
    <citation type="submission" date="2017-09" db="EMBL/GenBank/DDBJ databases">
        <title>FDA dAtabase for Regulatory Grade micrObial Sequences (FDA-ARGOS): Supporting development and validation of Infectious Disease Dx tests.</title>
        <authorList>
            <person name="Minogue T."/>
            <person name="Wolcott M."/>
            <person name="Wasieloski L."/>
            <person name="Aguilar W."/>
            <person name="Moore D."/>
            <person name="Tallon L."/>
            <person name="Sadzewicz L."/>
            <person name="Ott S."/>
            <person name="Zhao X."/>
            <person name="Nagaraj S."/>
            <person name="Vavikolanu K."/>
            <person name="Aluvathingal J."/>
            <person name="Nadendla S."/>
            <person name="Sichtig H."/>
        </authorList>
    </citation>
    <scope>NUCLEOTIDE SEQUENCE [LARGE SCALE GENOMIC DNA]</scope>
    <source>
        <strain evidence="3">FDAARGOS_404</strain>
    </source>
</reference>
<keyword evidence="1" id="KW-1133">Transmembrane helix</keyword>
<evidence type="ECO:0000313" key="3">
    <source>
        <dbReference type="Proteomes" id="UP000222768"/>
    </source>
</evidence>
<feature type="transmembrane region" description="Helical" evidence="1">
    <location>
        <begin position="31"/>
        <end position="50"/>
    </location>
</feature>
<sequence>MNFCVITYSPFSHCGDYISLMGLHPVIKMQHISLVFLIAVMIITITRIYLSLHQLTVINI</sequence>
<comment type="caution">
    <text evidence="2">The sequence shown here is derived from an EMBL/GenBank/DDBJ whole genome shotgun (WGS) entry which is preliminary data.</text>
</comment>
<organism evidence="2 3">
    <name type="scientific">Leclercia adecarboxylata</name>
    <dbReference type="NCBI Taxonomy" id="83655"/>
    <lineage>
        <taxon>Bacteria</taxon>
        <taxon>Pseudomonadati</taxon>
        <taxon>Pseudomonadota</taxon>
        <taxon>Gammaproteobacteria</taxon>
        <taxon>Enterobacterales</taxon>
        <taxon>Enterobacteriaceae</taxon>
        <taxon>Leclercia</taxon>
    </lineage>
</organism>
<dbReference type="Proteomes" id="UP000222768">
    <property type="component" value="Unassembled WGS sequence"/>
</dbReference>
<protein>
    <submittedName>
        <fullName evidence="2">Uncharacterized protein</fullName>
    </submittedName>
</protein>
<gene>
    <name evidence="2" type="ORF">CRX53_06470</name>
</gene>
<keyword evidence="1" id="KW-0472">Membrane</keyword>
<dbReference type="EMBL" id="PDLK01000002">
    <property type="protein sequence ID" value="PHH03643.1"/>
    <property type="molecule type" value="Genomic_DNA"/>
</dbReference>
<accession>A0A2C5T856</accession>